<feature type="binding site" evidence="9">
    <location>
        <position position="247"/>
    </location>
    <ligand>
        <name>[4Fe-4S] cluster</name>
        <dbReference type="ChEBI" id="CHEBI:49883"/>
        <label>2</label>
    </ligand>
</feature>
<keyword evidence="2 9" id="KW-0963">Cytoplasm</keyword>
<feature type="domain" description="4Fe-4S ferredoxin-type" evidence="10">
    <location>
        <begin position="209"/>
        <end position="241"/>
    </location>
</feature>
<dbReference type="InterPro" id="IPR017896">
    <property type="entry name" value="4Fe4S_Fe-S-bd"/>
</dbReference>
<keyword evidence="1 9" id="KW-0004">4Fe-4S</keyword>
<evidence type="ECO:0000313" key="11">
    <source>
        <dbReference type="EMBL" id="MFC5509188.1"/>
    </source>
</evidence>
<sequence>MVCEDQVEAELPAAAERPGAGHGAERALRRPRLLKPERLKQAVAARALAEGFSVVRVAGVDSIPEAPGRLAAWLEQGHQGEMAWMEERTDQRAAPRRLWSEARSVVMLGMSYAPEGDPLAVLGHPDRAAISLYARRRDYHDVIKGKLKSVAGLLAAQGGADVKVFVDTAPVMEKPLAQAAGLGWQGKHTVLVSREHGSWLFLGAIYTTAELPVDAPETDHCGSCRRCLDICPTDAFPTPYQLDSRRCIAYLTIEHPGHIDAGLRPGIGNRVFGCDDCLAVCPWNKFAQAAREARLSLRDELDALPLADLARLDDAAFRSLFAGTPVKRTGRDRFLRNVLIAIGNSGRADLAASAVALLADPSPLVRAMAVWALIRLDPPQALTLAGGALAMEKDPDVRREWLALTPATDAAS</sequence>
<dbReference type="Gene3D" id="1.25.10.10">
    <property type="entry name" value="Leucine-rich Repeat Variant"/>
    <property type="match status" value="1"/>
</dbReference>
<evidence type="ECO:0000256" key="4">
    <source>
        <dbReference type="ARBA" id="ARBA00022723"/>
    </source>
</evidence>
<evidence type="ECO:0000256" key="5">
    <source>
        <dbReference type="ARBA" id="ARBA00022785"/>
    </source>
</evidence>
<dbReference type="Pfam" id="PF08331">
    <property type="entry name" value="QueG_DUF1730"/>
    <property type="match status" value="1"/>
</dbReference>
<feature type="binding site" evidence="9">
    <location>
        <position position="227"/>
    </location>
    <ligand>
        <name>[4Fe-4S] cluster</name>
        <dbReference type="ChEBI" id="CHEBI:49883"/>
        <label>1</label>
    </ligand>
</feature>
<dbReference type="PANTHER" id="PTHR30002">
    <property type="entry name" value="EPOXYQUEUOSINE REDUCTASE"/>
    <property type="match status" value="1"/>
</dbReference>
<organism evidence="11 12">
    <name type="scientific">Bosea massiliensis</name>
    <dbReference type="NCBI Taxonomy" id="151419"/>
    <lineage>
        <taxon>Bacteria</taxon>
        <taxon>Pseudomonadati</taxon>
        <taxon>Pseudomonadota</taxon>
        <taxon>Alphaproteobacteria</taxon>
        <taxon>Hyphomicrobiales</taxon>
        <taxon>Boseaceae</taxon>
        <taxon>Bosea</taxon>
    </lineage>
</organism>
<comment type="caution">
    <text evidence="11">The sequence shown here is derived from an EMBL/GenBank/DDBJ whole genome shotgun (WGS) entry which is preliminary data.</text>
</comment>
<feature type="binding site" evidence="9">
    <location>
        <position position="202"/>
    </location>
    <ligand>
        <name>cob(II)alamin</name>
        <dbReference type="ChEBI" id="CHEBI:16304"/>
    </ligand>
</feature>
<keyword evidence="9" id="KW-0846">Cobalamin</keyword>
<keyword evidence="12" id="KW-1185">Reference proteome</keyword>
<feature type="binding site" evidence="9">
    <location>
        <position position="92"/>
    </location>
    <ligand>
        <name>cob(II)alamin</name>
        <dbReference type="ChEBI" id="CHEBI:16304"/>
    </ligand>
</feature>
<keyword evidence="3 9" id="KW-0819">tRNA processing</keyword>
<dbReference type="InterPro" id="IPR004453">
    <property type="entry name" value="QueG"/>
</dbReference>
<evidence type="ECO:0000256" key="3">
    <source>
        <dbReference type="ARBA" id="ARBA00022694"/>
    </source>
</evidence>
<feature type="binding site" evidence="9">
    <location>
        <position position="274"/>
    </location>
    <ligand>
        <name>[4Fe-4S] cluster</name>
        <dbReference type="ChEBI" id="CHEBI:49883"/>
        <label>2</label>
    </ligand>
</feature>
<feature type="binding site" evidence="9">
    <location>
        <begin position="274"/>
        <end position="275"/>
    </location>
    <ligand>
        <name>cob(II)alamin</name>
        <dbReference type="ChEBI" id="CHEBI:16304"/>
    </ligand>
</feature>
<gene>
    <name evidence="9 11" type="primary">queG</name>
    <name evidence="11" type="ORF">ACFPN9_28575</name>
</gene>
<keyword evidence="5 9" id="KW-0671">Queuosine biosynthesis</keyword>
<keyword evidence="6 9" id="KW-0560">Oxidoreductase</keyword>
<feature type="binding site" evidence="9">
    <location>
        <position position="277"/>
    </location>
    <ligand>
        <name>[4Fe-4S] cluster</name>
        <dbReference type="ChEBI" id="CHEBI:49883"/>
        <label>2</label>
    </ligand>
</feature>
<evidence type="ECO:0000256" key="6">
    <source>
        <dbReference type="ARBA" id="ARBA00023002"/>
    </source>
</evidence>
<dbReference type="PROSITE" id="PS51379">
    <property type="entry name" value="4FE4S_FER_2"/>
    <property type="match status" value="1"/>
</dbReference>
<comment type="pathway">
    <text evidence="9">tRNA modification; tRNA-queuosine biosynthesis.</text>
</comment>
<dbReference type="PROSITE" id="PS00198">
    <property type="entry name" value="4FE4S_FER_1"/>
    <property type="match status" value="1"/>
</dbReference>
<evidence type="ECO:0000256" key="8">
    <source>
        <dbReference type="ARBA" id="ARBA00023014"/>
    </source>
</evidence>
<proteinExistence type="inferred from homology"/>
<dbReference type="EC" id="1.17.99.6" evidence="9"/>
<evidence type="ECO:0000256" key="9">
    <source>
        <dbReference type="HAMAP-Rule" id="MF_00916"/>
    </source>
</evidence>
<feature type="binding site" evidence="9">
    <location>
        <position position="167"/>
    </location>
    <ligand>
        <name>cob(II)alamin</name>
        <dbReference type="ChEBI" id="CHEBI:16304"/>
    </ligand>
</feature>
<keyword evidence="8 9" id="KW-0411">Iron-sulfur</keyword>
<feature type="active site" description="Proton donor" evidence="9">
    <location>
        <position position="167"/>
    </location>
</feature>
<name>A0ABW0PAG1_9HYPH</name>
<dbReference type="GO" id="GO:0052693">
    <property type="term" value="F:epoxyqueuosine reductase activity"/>
    <property type="evidence" value="ECO:0007669"/>
    <property type="project" value="UniProtKB-EC"/>
</dbReference>
<dbReference type="SUPFAM" id="SSF48371">
    <property type="entry name" value="ARM repeat"/>
    <property type="match status" value="1"/>
</dbReference>
<comment type="cofactor">
    <cofactor evidence="9">
        <name>[4Fe-4S] cluster</name>
        <dbReference type="ChEBI" id="CHEBI:49883"/>
    </cofactor>
    <text evidence="9">Binds 2 [4Fe-4S] clusters per monomer.</text>
</comment>
<feature type="binding site" evidence="9">
    <location>
        <position position="224"/>
    </location>
    <ligand>
        <name>[4Fe-4S] cluster</name>
        <dbReference type="ChEBI" id="CHEBI:49883"/>
        <label>1</label>
    </ligand>
</feature>
<feature type="binding site" evidence="9">
    <location>
        <position position="191"/>
    </location>
    <ligand>
        <name>cob(II)alamin</name>
        <dbReference type="ChEBI" id="CHEBI:16304"/>
    </ligand>
</feature>
<comment type="subunit">
    <text evidence="9">Monomer.</text>
</comment>
<keyword evidence="7 9" id="KW-0408">Iron</keyword>
<dbReference type="InterPro" id="IPR016024">
    <property type="entry name" value="ARM-type_fold"/>
</dbReference>
<comment type="catalytic activity">
    <reaction evidence="9">
        <text>epoxyqueuosine(34) in tRNA + AH2 = queuosine(34) in tRNA + A + H2O</text>
        <dbReference type="Rhea" id="RHEA:32159"/>
        <dbReference type="Rhea" id="RHEA-COMP:18571"/>
        <dbReference type="Rhea" id="RHEA-COMP:18582"/>
        <dbReference type="ChEBI" id="CHEBI:13193"/>
        <dbReference type="ChEBI" id="CHEBI:15377"/>
        <dbReference type="ChEBI" id="CHEBI:17499"/>
        <dbReference type="ChEBI" id="CHEBI:194431"/>
        <dbReference type="ChEBI" id="CHEBI:194443"/>
        <dbReference type="EC" id="1.17.99.6"/>
    </reaction>
</comment>
<evidence type="ECO:0000259" key="10">
    <source>
        <dbReference type="PROSITE" id="PS51379"/>
    </source>
</evidence>
<dbReference type="EMBL" id="JBHSLU010000149">
    <property type="protein sequence ID" value="MFC5509188.1"/>
    <property type="molecule type" value="Genomic_DNA"/>
</dbReference>
<dbReference type="PANTHER" id="PTHR30002:SF4">
    <property type="entry name" value="EPOXYQUEUOSINE REDUCTASE"/>
    <property type="match status" value="1"/>
</dbReference>
<dbReference type="SUPFAM" id="SSF46548">
    <property type="entry name" value="alpha-helical ferredoxin"/>
    <property type="match status" value="1"/>
</dbReference>
<comment type="function">
    <text evidence="9">Catalyzes the conversion of epoxyqueuosine (oQ) to queuosine (Q), which is a hypermodified base found in the wobble positions of tRNA(Asp), tRNA(Asn), tRNA(His) and tRNA(Tyr).</text>
</comment>
<dbReference type="Gene3D" id="3.30.70.20">
    <property type="match status" value="1"/>
</dbReference>
<dbReference type="RefSeq" id="WP_377817978.1">
    <property type="nucleotide sequence ID" value="NZ_JBHSLU010000149.1"/>
</dbReference>
<keyword evidence="9" id="KW-0170">Cobalt</keyword>
<dbReference type="InterPro" id="IPR013542">
    <property type="entry name" value="QueG_DUF1730"/>
</dbReference>
<dbReference type="Proteomes" id="UP001596060">
    <property type="component" value="Unassembled WGS sequence"/>
</dbReference>
<reference evidence="12" key="1">
    <citation type="journal article" date="2019" name="Int. J. Syst. Evol. Microbiol.">
        <title>The Global Catalogue of Microorganisms (GCM) 10K type strain sequencing project: providing services to taxonomists for standard genome sequencing and annotation.</title>
        <authorList>
            <consortium name="The Broad Institute Genomics Platform"/>
            <consortium name="The Broad Institute Genome Sequencing Center for Infectious Disease"/>
            <person name="Wu L."/>
            <person name="Ma J."/>
        </authorList>
    </citation>
    <scope>NUCLEOTIDE SEQUENCE [LARGE SCALE GENOMIC DNA]</scope>
    <source>
        <strain evidence="12">CCUG 43117</strain>
    </source>
</reference>
<comment type="subcellular location">
    <subcellularLocation>
        <location evidence="9">Cytoplasm</location>
    </subcellularLocation>
</comment>
<evidence type="ECO:0000313" key="12">
    <source>
        <dbReference type="Proteomes" id="UP001596060"/>
    </source>
</evidence>
<evidence type="ECO:0000256" key="7">
    <source>
        <dbReference type="ARBA" id="ARBA00023004"/>
    </source>
</evidence>
<dbReference type="Pfam" id="PF13484">
    <property type="entry name" value="Fer4_16"/>
    <property type="match status" value="1"/>
</dbReference>
<dbReference type="Pfam" id="PF13646">
    <property type="entry name" value="HEAT_2"/>
    <property type="match status" value="1"/>
</dbReference>
<dbReference type="InterPro" id="IPR011989">
    <property type="entry name" value="ARM-like"/>
</dbReference>
<feature type="binding site" evidence="9">
    <location>
        <position position="221"/>
    </location>
    <ligand>
        <name>[4Fe-4S] cluster</name>
        <dbReference type="ChEBI" id="CHEBI:49883"/>
        <label>1</label>
    </ligand>
</feature>
<comment type="cofactor">
    <cofactor evidence="9">
        <name>cob(II)alamin</name>
        <dbReference type="ChEBI" id="CHEBI:16304"/>
    </cofactor>
</comment>
<dbReference type="NCBIfam" id="TIGR00276">
    <property type="entry name" value="tRNA epoxyqueuosine(34) reductase QueG"/>
    <property type="match status" value="1"/>
</dbReference>
<feature type="binding site" evidence="9">
    <location>
        <position position="281"/>
    </location>
    <ligand>
        <name>[4Fe-4S] cluster</name>
        <dbReference type="ChEBI" id="CHEBI:49883"/>
        <label>1</label>
    </ligand>
</feature>
<dbReference type="InterPro" id="IPR017900">
    <property type="entry name" value="4Fe4S_Fe_S_CS"/>
</dbReference>
<evidence type="ECO:0000256" key="1">
    <source>
        <dbReference type="ARBA" id="ARBA00022485"/>
    </source>
</evidence>
<comment type="similarity">
    <text evidence="9">Belongs to the QueG family.</text>
</comment>
<feature type="binding site" evidence="9">
    <location>
        <position position="231"/>
    </location>
    <ligand>
        <name>[4Fe-4S] cluster</name>
        <dbReference type="ChEBI" id="CHEBI:49883"/>
        <label>2</label>
    </ligand>
</feature>
<protein>
    <recommendedName>
        <fullName evidence="9">Epoxyqueuosine reductase</fullName>
        <ecNumber evidence="9">1.17.99.6</ecNumber>
    </recommendedName>
    <alternativeName>
        <fullName evidence="9">Queuosine biosynthesis protein QueG</fullName>
    </alternativeName>
</protein>
<keyword evidence="4 9" id="KW-0479">Metal-binding</keyword>
<dbReference type="HAMAP" id="MF_00916">
    <property type="entry name" value="QueG"/>
    <property type="match status" value="1"/>
</dbReference>
<accession>A0ABW0PAG1</accession>
<evidence type="ECO:0000256" key="2">
    <source>
        <dbReference type="ARBA" id="ARBA00022490"/>
    </source>
</evidence>
<comment type="caution">
    <text evidence="9">Lacks conserved residue(s) required for the propagation of feature annotation.</text>
</comment>